<keyword evidence="2" id="KW-0732">Signal</keyword>
<dbReference type="PANTHER" id="PTHR36182:SF1">
    <property type="entry name" value="PROTEIN, PUTATIVE (AFU_ORTHOLOGUE AFUA_6G10930)-RELATED"/>
    <property type="match status" value="1"/>
</dbReference>
<feature type="compositionally biased region" description="Polar residues" evidence="1">
    <location>
        <begin position="275"/>
        <end position="289"/>
    </location>
</feature>
<dbReference type="EMBL" id="MBFS01001400">
    <property type="protein sequence ID" value="PVV01070.1"/>
    <property type="molecule type" value="Genomic_DNA"/>
</dbReference>
<evidence type="ECO:0000313" key="4">
    <source>
        <dbReference type="Proteomes" id="UP000245609"/>
    </source>
</evidence>
<name>A0A2T9Z914_9FUNG</name>
<accession>A0A2T9Z914</accession>
<gene>
    <name evidence="3" type="ORF">BB560_004530</name>
</gene>
<dbReference type="Gene3D" id="2.70.50.70">
    <property type="match status" value="1"/>
</dbReference>
<keyword evidence="4" id="KW-1185">Reference proteome</keyword>
<feature type="region of interest" description="Disordered" evidence="1">
    <location>
        <begin position="224"/>
        <end position="290"/>
    </location>
</feature>
<feature type="signal peptide" evidence="2">
    <location>
        <begin position="1"/>
        <end position="19"/>
    </location>
</feature>
<protein>
    <recommendedName>
        <fullName evidence="5">Chitin-binding type-4 domain-containing protein</fullName>
    </recommendedName>
</protein>
<proteinExistence type="predicted"/>
<sequence>MNMLSALFSFFLLLAAANAHMAMYSPCARYSSVNPSCPAPPSGQAYDYNIKSPIGTKDGIVSPLCKSSTPYSSPTETWNAGQSVTVSFQNDGAAHGGGHCQFSLSYDGGKTFVVVHDEKRYCFFSGPNDSNSASVLSYTFQLPSSVPAGDRVIFSWSWINAIGNREYYMNCADITIKSQSQSFSGPQMLIANYGPSYPVVPEFNGDYDTGLDLFDKRPTITVYSTGSSSNNGVSNNQQANRLPPTVNGSGNQSSQYSTPNSGSQRVNEISGDTAPPQQDQPQGACQSGQMKCDPSGNSFFICDNNAYVSFMVPPGTQCKDNGNGTVSFQ</sequence>
<evidence type="ECO:0000256" key="1">
    <source>
        <dbReference type="SAM" id="MobiDB-lite"/>
    </source>
</evidence>
<feature type="chain" id="PRO_5015564175" description="Chitin-binding type-4 domain-containing protein" evidence="2">
    <location>
        <begin position="20"/>
        <end position="329"/>
    </location>
</feature>
<comment type="caution">
    <text evidence="3">The sequence shown here is derived from an EMBL/GenBank/DDBJ whole genome shotgun (WGS) entry which is preliminary data.</text>
</comment>
<dbReference type="OrthoDB" id="2342176at2759"/>
<feature type="compositionally biased region" description="Polar residues" evidence="1">
    <location>
        <begin position="246"/>
        <end position="267"/>
    </location>
</feature>
<dbReference type="AlphaFoldDB" id="A0A2T9Z914"/>
<evidence type="ECO:0000256" key="2">
    <source>
        <dbReference type="SAM" id="SignalP"/>
    </source>
</evidence>
<feature type="compositionally biased region" description="Low complexity" evidence="1">
    <location>
        <begin position="224"/>
        <end position="240"/>
    </location>
</feature>
<reference evidence="3 4" key="1">
    <citation type="journal article" date="2018" name="MBio">
        <title>Comparative Genomics Reveals the Core Gene Toolbox for the Fungus-Insect Symbiosis.</title>
        <authorList>
            <person name="Wang Y."/>
            <person name="Stata M."/>
            <person name="Wang W."/>
            <person name="Stajich J.E."/>
            <person name="White M.M."/>
            <person name="Moncalvo J.M."/>
        </authorList>
    </citation>
    <scope>NUCLEOTIDE SEQUENCE [LARGE SCALE GENOMIC DNA]</scope>
    <source>
        <strain evidence="3 4">SC-DP-2</strain>
    </source>
</reference>
<evidence type="ECO:0008006" key="5">
    <source>
        <dbReference type="Google" id="ProtNLM"/>
    </source>
</evidence>
<organism evidence="3 4">
    <name type="scientific">Smittium megazygosporum</name>
    <dbReference type="NCBI Taxonomy" id="133381"/>
    <lineage>
        <taxon>Eukaryota</taxon>
        <taxon>Fungi</taxon>
        <taxon>Fungi incertae sedis</taxon>
        <taxon>Zoopagomycota</taxon>
        <taxon>Kickxellomycotina</taxon>
        <taxon>Harpellomycetes</taxon>
        <taxon>Harpellales</taxon>
        <taxon>Legeriomycetaceae</taxon>
        <taxon>Smittium</taxon>
    </lineage>
</organism>
<dbReference type="Proteomes" id="UP000245609">
    <property type="component" value="Unassembled WGS sequence"/>
</dbReference>
<dbReference type="STRING" id="133381.A0A2T9Z914"/>
<dbReference type="PANTHER" id="PTHR36182">
    <property type="entry name" value="PROTEIN, PUTATIVE (AFU_ORTHOLOGUE AFUA_6G10930)-RELATED"/>
    <property type="match status" value="1"/>
</dbReference>
<evidence type="ECO:0000313" key="3">
    <source>
        <dbReference type="EMBL" id="PVV01070.1"/>
    </source>
</evidence>